<protein>
    <submittedName>
        <fullName evidence="1">Uncharacterized protein</fullName>
    </submittedName>
</protein>
<dbReference type="Proteomes" id="UP000553343">
    <property type="component" value="Unassembled WGS sequence"/>
</dbReference>
<dbReference type="InterPro" id="IPR045650">
    <property type="entry name" value="DUF6399"/>
</dbReference>
<name>A0A850SUQ8_9BACT</name>
<organism evidence="1 2">
    <name type="scientific">Desulfobacter latus</name>
    <dbReference type="NCBI Taxonomy" id="2292"/>
    <lineage>
        <taxon>Bacteria</taxon>
        <taxon>Pseudomonadati</taxon>
        <taxon>Thermodesulfobacteriota</taxon>
        <taxon>Desulfobacteria</taxon>
        <taxon>Desulfobacterales</taxon>
        <taxon>Desulfobacteraceae</taxon>
        <taxon>Desulfobacter</taxon>
    </lineage>
</organism>
<comment type="caution">
    <text evidence="1">The sequence shown here is derived from an EMBL/GenBank/DDBJ whole genome shotgun (WGS) entry which is preliminary data.</text>
</comment>
<keyword evidence="2" id="KW-1185">Reference proteome</keyword>
<proteinExistence type="predicted"/>
<sequence length="105" mass="12130">MTAHVPSEEIKQWQSWAHWIATKFQRTSSAVEGRNGALSRMNHNQRSIPLTRLKVLTVIHNFGIKRQDGTTAAQRLFGQKFPDLFEWIVERVGELPCPREHSVTH</sequence>
<evidence type="ECO:0000313" key="2">
    <source>
        <dbReference type="Proteomes" id="UP000553343"/>
    </source>
</evidence>
<reference evidence="1 2" key="1">
    <citation type="submission" date="2020-06" db="EMBL/GenBank/DDBJ databases">
        <title>High-quality draft genome of sulfate reducer Desulfobacter latus type strain AcrS2 isolated from marine sediment.</title>
        <authorList>
            <person name="Hoppe M."/>
            <person name="Larsen C.K."/>
            <person name="Marshall I.P.G."/>
            <person name="Schramm A."/>
            <person name="Marietou A.G."/>
        </authorList>
    </citation>
    <scope>NUCLEOTIDE SEQUENCE [LARGE SCALE GENOMIC DNA]</scope>
    <source>
        <strain evidence="1 2">AcRS2</strain>
    </source>
</reference>
<evidence type="ECO:0000313" key="1">
    <source>
        <dbReference type="EMBL" id="NWH05104.1"/>
    </source>
</evidence>
<dbReference type="AlphaFoldDB" id="A0A850SUQ8"/>
<gene>
    <name evidence="1" type="ORF">HXW94_08925</name>
</gene>
<accession>A0A850SUQ8</accession>
<dbReference type="Pfam" id="PF19936">
    <property type="entry name" value="DUF6399"/>
    <property type="match status" value="1"/>
</dbReference>
<dbReference type="EMBL" id="JACADJ010000025">
    <property type="protein sequence ID" value="NWH05104.1"/>
    <property type="molecule type" value="Genomic_DNA"/>
</dbReference>